<dbReference type="AlphaFoldDB" id="A0A1Y2K9I2"/>
<protein>
    <submittedName>
        <fullName evidence="1">Putative SapC family protein</fullName>
    </submittedName>
</protein>
<evidence type="ECO:0000313" key="2">
    <source>
        <dbReference type="Proteomes" id="UP000194003"/>
    </source>
</evidence>
<proteinExistence type="predicted"/>
<organism evidence="1 2">
    <name type="scientific">Magnetofaba australis IT-1</name>
    <dbReference type="NCBI Taxonomy" id="1434232"/>
    <lineage>
        <taxon>Bacteria</taxon>
        <taxon>Pseudomonadati</taxon>
        <taxon>Pseudomonadota</taxon>
        <taxon>Magnetococcia</taxon>
        <taxon>Magnetococcales</taxon>
        <taxon>Magnetococcaceae</taxon>
        <taxon>Magnetofaba</taxon>
    </lineage>
</organism>
<dbReference type="STRING" id="1434232.MAIT1_04507"/>
<evidence type="ECO:0000313" key="1">
    <source>
        <dbReference type="EMBL" id="OSM07273.1"/>
    </source>
</evidence>
<accession>A0A1Y2K9I2</accession>
<gene>
    <name evidence="1" type="ORF">MAIT1_04507</name>
</gene>
<dbReference type="Proteomes" id="UP000194003">
    <property type="component" value="Unassembled WGS sequence"/>
</dbReference>
<dbReference type="Pfam" id="PF07277">
    <property type="entry name" value="SapC"/>
    <property type="match status" value="1"/>
</dbReference>
<name>A0A1Y2K9I2_9PROT</name>
<reference evidence="1 2" key="1">
    <citation type="journal article" date="2016" name="BMC Genomics">
        <title>Combined genomic and structural analyses of a cultured magnetotactic bacterium reveals its niche adaptation to a dynamic environment.</title>
        <authorList>
            <person name="Araujo A.C."/>
            <person name="Morillo V."/>
            <person name="Cypriano J."/>
            <person name="Teixeira L.C."/>
            <person name="Leao P."/>
            <person name="Lyra S."/>
            <person name="Almeida L.G."/>
            <person name="Bazylinski D.A."/>
            <person name="Vasconcellos A.T."/>
            <person name="Abreu F."/>
            <person name="Lins U."/>
        </authorList>
    </citation>
    <scope>NUCLEOTIDE SEQUENCE [LARGE SCALE GENOMIC DNA]</scope>
    <source>
        <strain evidence="1 2">IT-1</strain>
    </source>
</reference>
<sequence>MEPVMYQNVEPLIAERHSALRLSAQMNAAFALKSQNAPLTDIEFFSCAHSHPILFAKTPEDETVAIALMGLSRANNLYVDPQTHQWREATYMPAFFRRYPFIQMKDEKGERSIVGMDMACPAVNDESGARLFEEDGKPSPTLDNAIKFLATFEAGLTRMKAFAAELDKLELLVPSEVEWQRGDIKSKFSSFLKVDEQKLDALSEEQILPLIKNGYYKLIMAHLFSQENFRRMIELSNA</sequence>
<keyword evidence="2" id="KW-1185">Reference proteome</keyword>
<comment type="caution">
    <text evidence="1">The sequence shown here is derived from an EMBL/GenBank/DDBJ whole genome shotgun (WGS) entry which is preliminary data.</text>
</comment>
<dbReference type="EMBL" id="LVJN01000014">
    <property type="protein sequence ID" value="OSM07273.1"/>
    <property type="molecule type" value="Genomic_DNA"/>
</dbReference>
<dbReference type="InterPro" id="IPR010836">
    <property type="entry name" value="SapC"/>
</dbReference>